<keyword evidence="5" id="KW-0408">Iron</keyword>
<evidence type="ECO:0000256" key="5">
    <source>
        <dbReference type="ARBA" id="ARBA00023004"/>
    </source>
</evidence>
<dbReference type="InterPro" id="IPR045054">
    <property type="entry name" value="P4HA-like"/>
</dbReference>
<evidence type="ECO:0000256" key="4">
    <source>
        <dbReference type="ARBA" id="ARBA00023002"/>
    </source>
</evidence>
<keyword evidence="3" id="KW-0223">Dioxygenase</keyword>
<dbReference type="SMART" id="SM00702">
    <property type="entry name" value="P4Hc"/>
    <property type="match status" value="1"/>
</dbReference>
<keyword evidence="2" id="KW-0479">Metal-binding</keyword>
<feature type="region of interest" description="Disordered" evidence="6">
    <location>
        <begin position="23"/>
        <end position="50"/>
    </location>
</feature>
<feature type="signal peptide" evidence="7">
    <location>
        <begin position="1"/>
        <end position="26"/>
    </location>
</feature>
<sequence>MMPRPTLRPPLLLSAAAALLASSSSSSSTSAMATATATSSSSLSSSSGGSRAAGVKKDLLDLDCESFPQRTSEEAAVVEWGHSAIISALDAVVAGFGTQTSRGAFFEVEAAPVLADPIDGVGEKTEAEYPGPLKNSDEIHGNMAVITNHADLSPVMLTRIAKDSGAAALMVVNTADGADQPDYVYRMEAETDEEARWAEENVDIPVVMVSRTSGNVLTTATIPEEMRNDPNAAEHAPNGGMPDRVRLYAGGDRPFFEDAAPDHPTIYLIHNMLSGAECAKLIDSAEKAGFEYDGKLPGEGNGGRVALWRGQLEGHAGKQIEERMEQVMGYPAEHYSDWQISKYTSGGDETASGGGMYDDGYADPHYDYATAPPRATKEQQEAAIRRVAGLRPHQHPITHTAMATVSVFLNEPGPSIVSDGEGASAPAGGGGGEIFFPNIKDLDPLKVAPRVGLAVVHHNTDAEGSYDPYSVHADMPLTGGGGGAKVKYVARKFVYDHPLPPSRRVVLPFLAMPLGGRIPGFVADAHDALLDRFGPQDGTKYFDKLAVFVPLLILLGVASAIGQVVQKQMGGGGGGGESSKAKAGDGKKRSADKKVKKESGKSKKKKA</sequence>
<evidence type="ECO:0000313" key="9">
    <source>
        <dbReference type="EMBL" id="CAE2284452.1"/>
    </source>
</evidence>
<dbReference type="InterPro" id="IPR006620">
    <property type="entry name" value="Pro_4_hyd_alph"/>
</dbReference>
<protein>
    <recommendedName>
        <fullName evidence="8">Prolyl 4-hydroxylase alpha subunit domain-containing protein</fullName>
    </recommendedName>
</protein>
<dbReference type="GO" id="GO:0031418">
    <property type="term" value="F:L-ascorbic acid binding"/>
    <property type="evidence" value="ECO:0007669"/>
    <property type="project" value="InterPro"/>
</dbReference>
<keyword evidence="4" id="KW-0560">Oxidoreductase</keyword>
<evidence type="ECO:0000256" key="6">
    <source>
        <dbReference type="SAM" id="MobiDB-lite"/>
    </source>
</evidence>
<dbReference type="PANTHER" id="PTHR10869:SF226">
    <property type="entry name" value="PROLYL 4-HYDROXYLASE ALPHA SUBUNIT DOMAIN-CONTAINING PROTEIN"/>
    <property type="match status" value="1"/>
</dbReference>
<feature type="domain" description="Prolyl 4-hydroxylase alpha subunit" evidence="8">
    <location>
        <begin position="264"/>
        <end position="495"/>
    </location>
</feature>
<gene>
    <name evidence="9" type="ORF">OAUR00152_LOCUS39543</name>
</gene>
<evidence type="ECO:0000256" key="2">
    <source>
        <dbReference type="ARBA" id="ARBA00022723"/>
    </source>
</evidence>
<reference evidence="9" key="1">
    <citation type="submission" date="2021-01" db="EMBL/GenBank/DDBJ databases">
        <authorList>
            <person name="Corre E."/>
            <person name="Pelletier E."/>
            <person name="Niang G."/>
            <person name="Scheremetjew M."/>
            <person name="Finn R."/>
            <person name="Kale V."/>
            <person name="Holt S."/>
            <person name="Cochrane G."/>
            <person name="Meng A."/>
            <person name="Brown T."/>
            <person name="Cohen L."/>
        </authorList>
    </citation>
    <scope>NUCLEOTIDE SEQUENCE</scope>
    <source>
        <strain evidence="9">Isolate 1302-5</strain>
    </source>
</reference>
<comment type="cofactor">
    <cofactor evidence="1">
        <name>L-ascorbate</name>
        <dbReference type="ChEBI" id="CHEBI:38290"/>
    </cofactor>
</comment>
<dbReference type="PANTHER" id="PTHR10869">
    <property type="entry name" value="PROLYL 4-HYDROXYLASE ALPHA SUBUNIT"/>
    <property type="match status" value="1"/>
</dbReference>
<feature type="chain" id="PRO_5030994003" description="Prolyl 4-hydroxylase alpha subunit domain-containing protein" evidence="7">
    <location>
        <begin position="27"/>
        <end position="607"/>
    </location>
</feature>
<dbReference type="Gene3D" id="3.50.30.30">
    <property type="match status" value="1"/>
</dbReference>
<feature type="compositionally biased region" description="Low complexity" evidence="6">
    <location>
        <begin position="23"/>
        <end position="47"/>
    </location>
</feature>
<accession>A0A7S4K5L6</accession>
<proteinExistence type="predicted"/>
<dbReference type="Gene3D" id="2.60.120.620">
    <property type="entry name" value="q2cbj1_9rhob like domain"/>
    <property type="match status" value="1"/>
</dbReference>
<feature type="region of interest" description="Disordered" evidence="6">
    <location>
        <begin position="568"/>
        <end position="607"/>
    </location>
</feature>
<name>A0A7S4K5L6_9STRA</name>
<organism evidence="9">
    <name type="scientific">Odontella aurita</name>
    <dbReference type="NCBI Taxonomy" id="265563"/>
    <lineage>
        <taxon>Eukaryota</taxon>
        <taxon>Sar</taxon>
        <taxon>Stramenopiles</taxon>
        <taxon>Ochrophyta</taxon>
        <taxon>Bacillariophyta</taxon>
        <taxon>Mediophyceae</taxon>
        <taxon>Biddulphiophycidae</taxon>
        <taxon>Eupodiscales</taxon>
        <taxon>Odontellaceae</taxon>
        <taxon>Odontella</taxon>
    </lineage>
</organism>
<dbReference type="EMBL" id="HBKQ01057885">
    <property type="protein sequence ID" value="CAE2284452.1"/>
    <property type="molecule type" value="Transcribed_RNA"/>
</dbReference>
<evidence type="ECO:0000256" key="1">
    <source>
        <dbReference type="ARBA" id="ARBA00001961"/>
    </source>
</evidence>
<feature type="compositionally biased region" description="Basic and acidic residues" evidence="6">
    <location>
        <begin position="579"/>
        <end position="601"/>
    </location>
</feature>
<dbReference type="GO" id="GO:0004656">
    <property type="term" value="F:procollagen-proline 4-dioxygenase activity"/>
    <property type="evidence" value="ECO:0007669"/>
    <property type="project" value="TreeGrafter"/>
</dbReference>
<dbReference type="GO" id="GO:0005506">
    <property type="term" value="F:iron ion binding"/>
    <property type="evidence" value="ECO:0007669"/>
    <property type="project" value="InterPro"/>
</dbReference>
<dbReference type="AlphaFoldDB" id="A0A7S4K5L6"/>
<evidence type="ECO:0000256" key="3">
    <source>
        <dbReference type="ARBA" id="ARBA00022964"/>
    </source>
</evidence>
<dbReference type="GO" id="GO:0005783">
    <property type="term" value="C:endoplasmic reticulum"/>
    <property type="evidence" value="ECO:0007669"/>
    <property type="project" value="TreeGrafter"/>
</dbReference>
<keyword evidence="7" id="KW-0732">Signal</keyword>
<evidence type="ECO:0000259" key="8">
    <source>
        <dbReference type="SMART" id="SM00702"/>
    </source>
</evidence>
<evidence type="ECO:0000256" key="7">
    <source>
        <dbReference type="SAM" id="SignalP"/>
    </source>
</evidence>